<dbReference type="Gene3D" id="3.50.30.40">
    <property type="entry name" value="Ribonuclease E inhibitor RraA/RraA-like"/>
    <property type="match status" value="1"/>
</dbReference>
<organism evidence="14 15">
    <name type="scientific">Corynebacterium kalinowskii</name>
    <dbReference type="NCBI Taxonomy" id="2675216"/>
    <lineage>
        <taxon>Bacteria</taxon>
        <taxon>Bacillati</taxon>
        <taxon>Actinomycetota</taxon>
        <taxon>Actinomycetes</taxon>
        <taxon>Mycobacteriales</taxon>
        <taxon>Corynebacteriaceae</taxon>
        <taxon>Corynebacterium</taxon>
    </lineage>
</organism>
<evidence type="ECO:0000256" key="1">
    <source>
        <dbReference type="ARBA" id="ARBA00001342"/>
    </source>
</evidence>
<dbReference type="AlphaFoldDB" id="A0A6B8VEE0"/>
<dbReference type="KEGG" id="ckw:CKALI_02705"/>
<gene>
    <name evidence="14" type="primary">proA1</name>
    <name evidence="14" type="ORF">CKALI_02705</name>
</gene>
<dbReference type="InterPro" id="IPR036704">
    <property type="entry name" value="RraA/RraA-like_sf"/>
</dbReference>
<comment type="subunit">
    <text evidence="4">Homotrimer.</text>
</comment>
<comment type="catalytic activity">
    <reaction evidence="12">
        <text>oxaloacetate + H(+) = pyruvate + CO2</text>
        <dbReference type="Rhea" id="RHEA:15641"/>
        <dbReference type="ChEBI" id="CHEBI:15361"/>
        <dbReference type="ChEBI" id="CHEBI:15378"/>
        <dbReference type="ChEBI" id="CHEBI:16452"/>
        <dbReference type="ChEBI" id="CHEBI:16526"/>
        <dbReference type="EC" id="4.1.1.112"/>
    </reaction>
</comment>
<dbReference type="EC" id="4.1.3.17" evidence="5"/>
<evidence type="ECO:0000256" key="12">
    <source>
        <dbReference type="ARBA" id="ARBA00047973"/>
    </source>
</evidence>
<dbReference type="SUPFAM" id="SSF89562">
    <property type="entry name" value="RraA-like"/>
    <property type="match status" value="1"/>
</dbReference>
<keyword evidence="13" id="KW-0460">Magnesium</keyword>
<reference evidence="15" key="1">
    <citation type="submission" date="2019-11" db="EMBL/GenBank/DDBJ databases">
        <title>Complete genome sequence of Corynebacterium kalinowskii 1959, a novel Corynebacterium species isolated from soil of a small paddock in Vilsendorf, Germany.</title>
        <authorList>
            <person name="Schaffert L."/>
            <person name="Ruwe M."/>
            <person name="Milse J."/>
            <person name="Hanuschka K."/>
            <person name="Ortseifen V."/>
            <person name="Droste J."/>
            <person name="Brandt D."/>
            <person name="Schlueter L."/>
            <person name="Kutter Y."/>
            <person name="Vinke S."/>
            <person name="Viehoefer P."/>
            <person name="Jacob L."/>
            <person name="Luebke N.-C."/>
            <person name="Schulte-Berndt E."/>
            <person name="Hain C."/>
            <person name="Linder M."/>
            <person name="Schmidt P."/>
            <person name="Wollenschlaeger L."/>
            <person name="Luttermann T."/>
            <person name="Thieme E."/>
            <person name="Hassa J."/>
            <person name="Haak M."/>
            <person name="Wittchen M."/>
            <person name="Mentz A."/>
            <person name="Persicke M."/>
            <person name="Busche T."/>
            <person name="Ruckert C."/>
        </authorList>
    </citation>
    <scope>NUCLEOTIDE SEQUENCE [LARGE SCALE GENOMIC DNA]</scope>
    <source>
        <strain evidence="15">1959</strain>
    </source>
</reference>
<comment type="cofactor">
    <cofactor evidence="2">
        <name>a divalent metal cation</name>
        <dbReference type="ChEBI" id="CHEBI:60240"/>
    </cofactor>
</comment>
<dbReference type="EMBL" id="CP046452">
    <property type="protein sequence ID" value="QGU01429.1"/>
    <property type="molecule type" value="Genomic_DNA"/>
</dbReference>
<proteinExistence type="inferred from homology"/>
<keyword evidence="14" id="KW-0456">Lyase</keyword>
<dbReference type="InterPro" id="IPR005493">
    <property type="entry name" value="RraA/RraA-like"/>
</dbReference>
<evidence type="ECO:0000256" key="3">
    <source>
        <dbReference type="ARBA" id="ARBA00008621"/>
    </source>
</evidence>
<evidence type="ECO:0000256" key="5">
    <source>
        <dbReference type="ARBA" id="ARBA00012213"/>
    </source>
</evidence>
<dbReference type="CDD" id="cd16841">
    <property type="entry name" value="RraA_family"/>
    <property type="match status" value="1"/>
</dbReference>
<evidence type="ECO:0000256" key="9">
    <source>
        <dbReference type="ARBA" id="ARBA00029596"/>
    </source>
</evidence>
<dbReference type="Proteomes" id="UP000427071">
    <property type="component" value="Chromosome"/>
</dbReference>
<comment type="cofactor">
    <cofactor evidence="13">
        <name>Mg(2+)</name>
        <dbReference type="ChEBI" id="CHEBI:18420"/>
    </cofactor>
</comment>
<comment type="catalytic activity">
    <reaction evidence="1">
        <text>4-hydroxy-4-methyl-2-oxoglutarate = 2 pyruvate</text>
        <dbReference type="Rhea" id="RHEA:22748"/>
        <dbReference type="ChEBI" id="CHEBI:15361"/>
        <dbReference type="ChEBI" id="CHEBI:58276"/>
        <dbReference type="EC" id="4.1.3.17"/>
    </reaction>
</comment>
<evidence type="ECO:0000256" key="10">
    <source>
        <dbReference type="ARBA" id="ARBA00030169"/>
    </source>
</evidence>
<comment type="function">
    <text evidence="8">Catalyzes the aldol cleavage of 4-hydroxy-4-methyl-2-oxoglutarate (HMG) into 2 molecules of pyruvate. Also contains a secondary oxaloacetate (OAA) decarboxylase activity due to the common pyruvate enolate transition state formed following C-C bond cleavage in the retro-aldol and decarboxylation reactions.</text>
</comment>
<feature type="binding site" evidence="13">
    <location>
        <begin position="79"/>
        <end position="82"/>
    </location>
    <ligand>
        <name>substrate</name>
    </ligand>
</feature>
<dbReference type="PANTHER" id="PTHR33254:SF4">
    <property type="entry name" value="4-HYDROXY-4-METHYL-2-OXOGLUTARATE ALDOLASE 3-RELATED"/>
    <property type="match status" value="1"/>
</dbReference>
<dbReference type="EC" id="4.1.1.112" evidence="6"/>
<dbReference type="Pfam" id="PF03737">
    <property type="entry name" value="RraA-like"/>
    <property type="match status" value="1"/>
</dbReference>
<evidence type="ECO:0000313" key="15">
    <source>
        <dbReference type="Proteomes" id="UP000427071"/>
    </source>
</evidence>
<evidence type="ECO:0000313" key="14">
    <source>
        <dbReference type="EMBL" id="QGU01429.1"/>
    </source>
</evidence>
<evidence type="ECO:0000256" key="4">
    <source>
        <dbReference type="ARBA" id="ARBA00011233"/>
    </source>
</evidence>
<keyword evidence="15" id="KW-1185">Reference proteome</keyword>
<dbReference type="PANTHER" id="PTHR33254">
    <property type="entry name" value="4-HYDROXY-4-METHYL-2-OXOGLUTARATE ALDOLASE 3-RELATED"/>
    <property type="match status" value="1"/>
</dbReference>
<evidence type="ECO:0000256" key="8">
    <source>
        <dbReference type="ARBA" id="ARBA00025046"/>
    </source>
</evidence>
<dbReference type="GO" id="GO:0046872">
    <property type="term" value="F:metal ion binding"/>
    <property type="evidence" value="ECO:0007669"/>
    <property type="project" value="UniProtKB-KW"/>
</dbReference>
<evidence type="ECO:0000256" key="13">
    <source>
        <dbReference type="PIRSR" id="PIRSR605493-1"/>
    </source>
</evidence>
<dbReference type="RefSeq" id="WP_156191831.1">
    <property type="nucleotide sequence ID" value="NZ_CP046452.1"/>
</dbReference>
<feature type="binding site" evidence="13">
    <location>
        <position position="101"/>
    </location>
    <ligand>
        <name>substrate</name>
    </ligand>
</feature>
<dbReference type="GO" id="GO:0008948">
    <property type="term" value="F:oxaloacetate decarboxylase activity"/>
    <property type="evidence" value="ECO:0007669"/>
    <property type="project" value="UniProtKB-EC"/>
</dbReference>
<feature type="binding site" evidence="13">
    <location>
        <position position="102"/>
    </location>
    <ligand>
        <name>Mg(2+)</name>
        <dbReference type="ChEBI" id="CHEBI:18420"/>
    </ligand>
</feature>
<evidence type="ECO:0000256" key="2">
    <source>
        <dbReference type="ARBA" id="ARBA00001968"/>
    </source>
</evidence>
<evidence type="ECO:0000256" key="7">
    <source>
        <dbReference type="ARBA" id="ARBA00016549"/>
    </source>
</evidence>
<evidence type="ECO:0000256" key="6">
    <source>
        <dbReference type="ARBA" id="ARBA00012947"/>
    </source>
</evidence>
<keyword evidence="13" id="KW-0479">Metal-binding</keyword>
<evidence type="ECO:0000256" key="11">
    <source>
        <dbReference type="ARBA" id="ARBA00032305"/>
    </source>
</evidence>
<accession>A0A6B8VEE0</accession>
<comment type="similarity">
    <text evidence="3">Belongs to the class II aldolase/RraA-like family.</text>
</comment>
<protein>
    <recommendedName>
        <fullName evidence="7">Putative 4-hydroxy-4-methyl-2-oxoglutarate aldolase</fullName>
        <ecNumber evidence="6">4.1.1.112</ecNumber>
        <ecNumber evidence="5">4.1.3.17</ecNumber>
    </recommendedName>
    <alternativeName>
        <fullName evidence="11">Oxaloacetate decarboxylase</fullName>
    </alternativeName>
    <alternativeName>
        <fullName evidence="9">Regulator of ribonuclease activity homolog</fullName>
    </alternativeName>
    <alternativeName>
        <fullName evidence="10">RraA-like protein</fullName>
    </alternativeName>
</protein>
<name>A0A6B8VEE0_9CORY</name>
<sequence length="207" mass="21287">MSTLPNVGTTGLANIVDNSTIMDNGIRPLIDGTPRITGRAFIAQCGPGDNLMMHAAIYRAQPGDIIVCHSGGTDPAVAGGNVCAVAQQRGIAGFVIDGNIRDVDEIRDMGLPVFARGLYPKPGSKKALVPAETVTVGGVEVRTGDIVVADEDGIVVVAAADAEQVFAKAAEKERAESEAGLAAWTADHRAKVLAALEAGGDFEGLPE</sequence>
<dbReference type="GO" id="GO:0047443">
    <property type="term" value="F:4-hydroxy-4-methyl-2-oxoglutarate aldolase activity"/>
    <property type="evidence" value="ECO:0007669"/>
    <property type="project" value="UniProtKB-EC"/>
</dbReference>